<dbReference type="OrthoDB" id="1744787at2759"/>
<name>A0A484NII3_9ASTE</name>
<accession>A0A484NII3</accession>
<dbReference type="EMBL" id="OOIL02006718">
    <property type="protein sequence ID" value="VFR00921.1"/>
    <property type="molecule type" value="Genomic_DNA"/>
</dbReference>
<proteinExistence type="predicted"/>
<evidence type="ECO:0000313" key="1">
    <source>
        <dbReference type="EMBL" id="VFR00921.1"/>
    </source>
</evidence>
<sequence>MGSALKIFGTIELSSGKNSHYLFKRTGNDGVEIEDSQKVLPLGDVHMRLDECSMPELKANLKDVGGKFLIRVAVPMGSSLIIHVNLRGTHYHLSCTEAFMIGSNSFNQPINDHDLDIKLTWSDGLHDGGE</sequence>
<dbReference type="AlphaFoldDB" id="A0A484NII3"/>
<keyword evidence="2" id="KW-1185">Reference proteome</keyword>
<dbReference type="Proteomes" id="UP000595140">
    <property type="component" value="Unassembled WGS sequence"/>
</dbReference>
<organism evidence="1 2">
    <name type="scientific">Cuscuta campestris</name>
    <dbReference type="NCBI Taxonomy" id="132261"/>
    <lineage>
        <taxon>Eukaryota</taxon>
        <taxon>Viridiplantae</taxon>
        <taxon>Streptophyta</taxon>
        <taxon>Embryophyta</taxon>
        <taxon>Tracheophyta</taxon>
        <taxon>Spermatophyta</taxon>
        <taxon>Magnoliopsida</taxon>
        <taxon>eudicotyledons</taxon>
        <taxon>Gunneridae</taxon>
        <taxon>Pentapetalae</taxon>
        <taxon>asterids</taxon>
        <taxon>lamiids</taxon>
        <taxon>Solanales</taxon>
        <taxon>Convolvulaceae</taxon>
        <taxon>Cuscuteae</taxon>
        <taxon>Cuscuta</taxon>
        <taxon>Cuscuta subgen. Grammica</taxon>
        <taxon>Cuscuta sect. Cleistogrammica</taxon>
    </lineage>
</organism>
<reference evidence="1 2" key="1">
    <citation type="submission" date="2018-04" db="EMBL/GenBank/DDBJ databases">
        <authorList>
            <person name="Vogel A."/>
        </authorList>
    </citation>
    <scope>NUCLEOTIDE SEQUENCE [LARGE SCALE GENOMIC DNA]</scope>
</reference>
<evidence type="ECO:0000313" key="2">
    <source>
        <dbReference type="Proteomes" id="UP000595140"/>
    </source>
</evidence>
<protein>
    <submittedName>
        <fullName evidence="1">Uncharacterized protein</fullName>
    </submittedName>
</protein>
<gene>
    <name evidence="1" type="ORF">CCAM_LOCUS42696</name>
</gene>